<name>A0A948X701_9BACT</name>
<dbReference type="Pfam" id="PF02272">
    <property type="entry name" value="DHHA1"/>
    <property type="match status" value="1"/>
</dbReference>
<evidence type="ECO:0000313" key="10">
    <source>
        <dbReference type="Proteomes" id="UP000784286"/>
    </source>
</evidence>
<dbReference type="InterPro" id="IPR003156">
    <property type="entry name" value="DHHA1_dom"/>
</dbReference>
<dbReference type="EMBL" id="JAHLFJ010000070">
    <property type="protein sequence ID" value="MBU3856333.1"/>
    <property type="molecule type" value="Genomic_DNA"/>
</dbReference>
<dbReference type="Gene3D" id="3.90.1640.30">
    <property type="match status" value="1"/>
</dbReference>
<evidence type="ECO:0000256" key="3">
    <source>
        <dbReference type="ARBA" id="ARBA00022722"/>
    </source>
</evidence>
<reference evidence="9" key="2">
    <citation type="submission" date="2021-04" db="EMBL/GenBank/DDBJ databases">
        <authorList>
            <person name="Gilroy R."/>
        </authorList>
    </citation>
    <scope>NUCLEOTIDE SEQUENCE</scope>
    <source>
        <strain evidence="9">8470</strain>
    </source>
</reference>
<feature type="domain" description="DDH" evidence="6">
    <location>
        <begin position="82"/>
        <end position="231"/>
    </location>
</feature>
<keyword evidence="3" id="KW-0540">Nuclease</keyword>
<gene>
    <name evidence="9" type="primary">recJ</name>
    <name evidence="9" type="ORF">H9928_07255</name>
</gene>
<dbReference type="NCBIfam" id="TIGR00644">
    <property type="entry name" value="recJ"/>
    <property type="match status" value="1"/>
</dbReference>
<dbReference type="Pfam" id="PF17768">
    <property type="entry name" value="RecJ_OB"/>
    <property type="match status" value="1"/>
</dbReference>
<feature type="domain" description="DHHA1" evidence="7">
    <location>
        <begin position="356"/>
        <end position="444"/>
    </location>
</feature>
<evidence type="ECO:0000256" key="5">
    <source>
        <dbReference type="ARBA" id="ARBA00022839"/>
    </source>
</evidence>
<dbReference type="InterPro" id="IPR038763">
    <property type="entry name" value="DHH_sf"/>
</dbReference>
<dbReference type="Proteomes" id="UP000784286">
    <property type="component" value="Unassembled WGS sequence"/>
</dbReference>
<feature type="domain" description="RecJ OB" evidence="8">
    <location>
        <begin position="459"/>
        <end position="567"/>
    </location>
</feature>
<accession>A0A948X701</accession>
<dbReference type="GO" id="GO:0008409">
    <property type="term" value="F:5'-3' exonuclease activity"/>
    <property type="evidence" value="ECO:0007669"/>
    <property type="project" value="InterPro"/>
</dbReference>
<dbReference type="InterPro" id="IPR041122">
    <property type="entry name" value="RecJ_OB"/>
</dbReference>
<dbReference type="GO" id="GO:0003676">
    <property type="term" value="F:nucleic acid binding"/>
    <property type="evidence" value="ECO:0007669"/>
    <property type="project" value="InterPro"/>
</dbReference>
<dbReference type="InterPro" id="IPR001667">
    <property type="entry name" value="DDH_dom"/>
</dbReference>
<proteinExistence type="inferred from homology"/>
<dbReference type="AlphaFoldDB" id="A0A948X701"/>
<comment type="similarity">
    <text evidence="1">Belongs to the RecJ family.</text>
</comment>
<evidence type="ECO:0000259" key="7">
    <source>
        <dbReference type="Pfam" id="PF02272"/>
    </source>
</evidence>
<dbReference type="PANTHER" id="PTHR30255:SF2">
    <property type="entry name" value="SINGLE-STRANDED-DNA-SPECIFIC EXONUCLEASE RECJ"/>
    <property type="match status" value="1"/>
</dbReference>
<dbReference type="Pfam" id="PF01368">
    <property type="entry name" value="DHH"/>
    <property type="match status" value="1"/>
</dbReference>
<evidence type="ECO:0000256" key="2">
    <source>
        <dbReference type="ARBA" id="ARBA00019841"/>
    </source>
</evidence>
<protein>
    <recommendedName>
        <fullName evidence="2">Single-stranded-DNA-specific exonuclease RecJ</fullName>
    </recommendedName>
</protein>
<keyword evidence="5 9" id="KW-0269">Exonuclease</keyword>
<dbReference type="Gene3D" id="3.10.310.30">
    <property type="match status" value="1"/>
</dbReference>
<dbReference type="InterPro" id="IPR051673">
    <property type="entry name" value="SSDNA_exonuclease_RecJ"/>
</dbReference>
<dbReference type="GO" id="GO:0006281">
    <property type="term" value="P:DNA repair"/>
    <property type="evidence" value="ECO:0007669"/>
    <property type="project" value="InterPro"/>
</dbReference>
<dbReference type="InterPro" id="IPR004610">
    <property type="entry name" value="RecJ"/>
</dbReference>
<reference evidence="9" key="1">
    <citation type="journal article" date="2021" name="PeerJ">
        <title>Extensive microbial diversity within the chicken gut microbiome revealed by metagenomics and culture.</title>
        <authorList>
            <person name="Gilroy R."/>
            <person name="Ravi A."/>
            <person name="Getino M."/>
            <person name="Pursley I."/>
            <person name="Horton D.L."/>
            <person name="Alikhan N.F."/>
            <person name="Baker D."/>
            <person name="Gharbi K."/>
            <person name="Hall N."/>
            <person name="Watson M."/>
            <person name="Adriaenssens E.M."/>
            <person name="Foster-Nyarko E."/>
            <person name="Jarju S."/>
            <person name="Secka A."/>
            <person name="Antonio M."/>
            <person name="Oren A."/>
            <person name="Chaudhuri R.R."/>
            <person name="La Ragione R."/>
            <person name="Hildebrand F."/>
            <person name="Pallen M.J."/>
        </authorList>
    </citation>
    <scope>NUCLEOTIDE SEQUENCE</scope>
    <source>
        <strain evidence="9">8470</strain>
    </source>
</reference>
<evidence type="ECO:0000256" key="1">
    <source>
        <dbReference type="ARBA" id="ARBA00005915"/>
    </source>
</evidence>
<dbReference type="GO" id="GO:0006310">
    <property type="term" value="P:DNA recombination"/>
    <property type="evidence" value="ECO:0007669"/>
    <property type="project" value="InterPro"/>
</dbReference>
<evidence type="ECO:0000256" key="4">
    <source>
        <dbReference type="ARBA" id="ARBA00022801"/>
    </source>
</evidence>
<organism evidence="9 10">
    <name type="scientific">Candidatus Phocaeicola excrementipullorum</name>
    <dbReference type="NCBI Taxonomy" id="2838731"/>
    <lineage>
        <taxon>Bacteria</taxon>
        <taxon>Pseudomonadati</taxon>
        <taxon>Bacteroidota</taxon>
        <taxon>Bacteroidia</taxon>
        <taxon>Bacteroidales</taxon>
        <taxon>Bacteroidaceae</taxon>
        <taxon>Phocaeicola</taxon>
    </lineage>
</organism>
<comment type="caution">
    <text evidence="9">The sequence shown here is derived from an EMBL/GenBank/DDBJ whole genome shotgun (WGS) entry which is preliminary data.</text>
</comment>
<sequence>MKYKWNYQPPTPIQREAAKALSRELGISPILCRLLQERGIKTAAEAKHFFRPQLSELHDPFLMNDMEKAVERLNRAMGRKERVMIYGDYDVDGTTAVSLVYKFLQQFYSNIDYYIPDRYEEGYGVSEKGIDYAYETGVKLIIVLDCGIKAVGEIAYAKEKGIDFIICDHHVPDDVLPPAAAILNPKRFDSTYPYEHLSGCGVGFKFMQAFAMNNGIDFHQLVPLLDLVAVSIASDIVPIMGENRVLAYHGLRQLNSNPSIGLKAIIDVCGLADREITMSDIVFKIGPRINASGRIQNGKEAVDLLIEKDFASALRQSNQINRYNEARKDLDKSMTEEANRIVDGLADLSERRSIVIFNEAWHKGVIGIVASRLTEIYYRPAVVLTRTGDMATGSARSVSGFDVYKAIEYCRDLLENFGGHTYAAGLSMKVENVPEFSRRFEEYVTGHILPEQTNATIDIDAQIDFRDITPKFFFDLKKFNPFGPDNHKPVFATFNVYDYGTSKVVGRGQEHIKLELVDNKSNNVMNGIAFGQSSQVRYIKSKQSFNICYTIEENTHKRGEVQLQIEDIKPNKMF</sequence>
<evidence type="ECO:0000259" key="8">
    <source>
        <dbReference type="Pfam" id="PF17768"/>
    </source>
</evidence>
<dbReference type="SUPFAM" id="SSF64182">
    <property type="entry name" value="DHH phosphoesterases"/>
    <property type="match status" value="1"/>
</dbReference>
<dbReference type="PANTHER" id="PTHR30255">
    <property type="entry name" value="SINGLE-STRANDED-DNA-SPECIFIC EXONUCLEASE RECJ"/>
    <property type="match status" value="1"/>
</dbReference>
<evidence type="ECO:0000259" key="6">
    <source>
        <dbReference type="Pfam" id="PF01368"/>
    </source>
</evidence>
<evidence type="ECO:0000313" key="9">
    <source>
        <dbReference type="EMBL" id="MBU3856333.1"/>
    </source>
</evidence>
<keyword evidence="4" id="KW-0378">Hydrolase</keyword>